<feature type="transmembrane region" description="Helical" evidence="1">
    <location>
        <begin position="20"/>
        <end position="41"/>
    </location>
</feature>
<feature type="transmembrane region" description="Helical" evidence="1">
    <location>
        <begin position="178"/>
        <end position="196"/>
    </location>
</feature>
<name>A0A4R2JT29_9THEO</name>
<evidence type="ECO:0000313" key="2">
    <source>
        <dbReference type="EMBL" id="TCO60418.1"/>
    </source>
</evidence>
<evidence type="ECO:0000256" key="1">
    <source>
        <dbReference type="SAM" id="Phobius"/>
    </source>
</evidence>
<comment type="caution">
    <text evidence="2">The sequence shown here is derived from an EMBL/GenBank/DDBJ whole genome shotgun (WGS) entry which is preliminary data.</text>
</comment>
<dbReference type="EMBL" id="SLWU01000021">
    <property type="protein sequence ID" value="TCO60418.1"/>
    <property type="molecule type" value="Genomic_DNA"/>
</dbReference>
<feature type="transmembrane region" description="Helical" evidence="1">
    <location>
        <begin position="69"/>
        <end position="89"/>
    </location>
</feature>
<evidence type="ECO:0000313" key="3">
    <source>
        <dbReference type="Proteomes" id="UP000294886"/>
    </source>
</evidence>
<feature type="transmembrane region" description="Helical" evidence="1">
    <location>
        <begin position="223"/>
        <end position="243"/>
    </location>
</feature>
<organism evidence="2 3">
    <name type="scientific">Caldanaerobacter subterraneus</name>
    <dbReference type="NCBI Taxonomy" id="911092"/>
    <lineage>
        <taxon>Bacteria</taxon>
        <taxon>Bacillati</taxon>
        <taxon>Bacillota</taxon>
        <taxon>Clostridia</taxon>
        <taxon>Thermoanaerobacterales</taxon>
        <taxon>Thermoanaerobacteraceae</taxon>
        <taxon>Caldanaerobacter</taxon>
    </lineage>
</organism>
<gene>
    <name evidence="2" type="ORF">EV203_12135</name>
</gene>
<evidence type="ECO:0008006" key="4">
    <source>
        <dbReference type="Google" id="ProtNLM"/>
    </source>
</evidence>
<dbReference type="AlphaFoldDB" id="A0A4R2JT29"/>
<reference evidence="2 3" key="1">
    <citation type="submission" date="2019-03" db="EMBL/GenBank/DDBJ databases">
        <title>Genomic Encyclopedia of Type Strains, Phase IV (KMG-IV): sequencing the most valuable type-strain genomes for metagenomic binning, comparative biology and taxonomic classification.</title>
        <authorList>
            <person name="Goeker M."/>
        </authorList>
    </citation>
    <scope>NUCLEOTIDE SEQUENCE [LARGE SCALE GENOMIC DNA]</scope>
    <source>
        <strain evidence="2 3">DSM 13054</strain>
    </source>
</reference>
<dbReference type="CDD" id="cd21809">
    <property type="entry name" value="ABC-2_lan_permease-like"/>
    <property type="match status" value="1"/>
</dbReference>
<keyword evidence="1" id="KW-0472">Membrane</keyword>
<dbReference type="RefSeq" id="WP_132040341.1">
    <property type="nucleotide sequence ID" value="NZ_SLWU01000021.1"/>
</dbReference>
<keyword evidence="1" id="KW-1133">Transmembrane helix</keyword>
<keyword evidence="1" id="KW-0812">Transmembrane</keyword>
<feature type="transmembrane region" description="Helical" evidence="1">
    <location>
        <begin position="153"/>
        <end position="171"/>
    </location>
</feature>
<sequence>MRKFFDLLSTDILKQKRSLIWPAIFLVPLITETLLILDLYLRRDFLLIHGAKKGLNAWQTLILEHHLSLLWFMMLPMTVTVVCVVIYYTENASGGLRYTLSLPVGKVRLYLSKWLTTVGFVGLMLLCDTLMLAATGKIFHLPGDLDYQLFMRYFLNQAVAALGLASLQLWLSSISSNVIVPLATGFIGITTSFFLAQNQNIARVIPYAHVIYTMPLPGENNRLALEGGIFFAATFLLIGLYCFSKKDVTE</sequence>
<accession>A0A4R2JT29</accession>
<dbReference type="Proteomes" id="UP000294886">
    <property type="component" value="Unassembled WGS sequence"/>
</dbReference>
<feature type="transmembrane region" description="Helical" evidence="1">
    <location>
        <begin position="110"/>
        <end position="133"/>
    </location>
</feature>
<protein>
    <recommendedName>
        <fullName evidence="4">ABC transporter permease</fullName>
    </recommendedName>
</protein>
<dbReference type="Pfam" id="PF12730">
    <property type="entry name" value="ABC2_membrane_4"/>
    <property type="match status" value="1"/>
</dbReference>
<proteinExistence type="predicted"/>